<feature type="compositionally biased region" description="Low complexity" evidence="9">
    <location>
        <begin position="370"/>
        <end position="393"/>
    </location>
</feature>
<evidence type="ECO:0000256" key="4">
    <source>
        <dbReference type="ARBA" id="ARBA00022833"/>
    </source>
</evidence>
<dbReference type="PANTHER" id="PTHR24171:SF9">
    <property type="entry name" value="ANKYRIN REPEAT DOMAIN-CONTAINING PROTEIN 39"/>
    <property type="match status" value="1"/>
</dbReference>
<dbReference type="Proteomes" id="UP000193719">
    <property type="component" value="Unassembled WGS sequence"/>
</dbReference>
<proteinExistence type="predicted"/>
<dbReference type="InterPro" id="IPR036770">
    <property type="entry name" value="Ankyrin_rpt-contain_sf"/>
</dbReference>
<dbReference type="InterPro" id="IPR013083">
    <property type="entry name" value="Znf_RING/FYVE/PHD"/>
</dbReference>
<dbReference type="CDD" id="cd16489">
    <property type="entry name" value="mRING-CH-C4HC2H_ZNRF"/>
    <property type="match status" value="1"/>
</dbReference>
<keyword evidence="2" id="KW-0677">Repeat</keyword>
<evidence type="ECO:0000256" key="6">
    <source>
        <dbReference type="PROSITE-ProRule" id="PRU00023"/>
    </source>
</evidence>
<accession>A0A1Y1UY75</accession>
<evidence type="ECO:0000259" key="11">
    <source>
        <dbReference type="PROSITE" id="PS50178"/>
    </source>
</evidence>
<keyword evidence="5 6" id="KW-0040">ANK repeat</keyword>
<organism evidence="12 13">
    <name type="scientific">Piromyces finnis</name>
    <dbReference type="NCBI Taxonomy" id="1754191"/>
    <lineage>
        <taxon>Eukaryota</taxon>
        <taxon>Fungi</taxon>
        <taxon>Fungi incertae sedis</taxon>
        <taxon>Chytridiomycota</taxon>
        <taxon>Chytridiomycota incertae sedis</taxon>
        <taxon>Neocallimastigomycetes</taxon>
        <taxon>Neocallimastigales</taxon>
        <taxon>Neocallimastigaceae</taxon>
        <taxon>Piromyces</taxon>
    </lineage>
</organism>
<evidence type="ECO:0000256" key="5">
    <source>
        <dbReference type="ARBA" id="ARBA00023043"/>
    </source>
</evidence>
<dbReference type="AlphaFoldDB" id="A0A1Y1UY75"/>
<feature type="coiled-coil region" evidence="8">
    <location>
        <begin position="506"/>
        <end position="544"/>
    </location>
</feature>
<dbReference type="Gene3D" id="1.20.58.80">
    <property type="entry name" value="Phosphotransferase system, lactose/cellobiose-type IIA subunit"/>
    <property type="match status" value="1"/>
</dbReference>
<dbReference type="PROSITE" id="PS50088">
    <property type="entry name" value="ANK_REPEAT"/>
    <property type="match status" value="4"/>
</dbReference>
<keyword evidence="13" id="KW-1185">Reference proteome</keyword>
<dbReference type="Gene3D" id="3.30.40.10">
    <property type="entry name" value="Zinc/RING finger domain, C3HC4 (zinc finger)"/>
    <property type="match status" value="2"/>
</dbReference>
<evidence type="ECO:0000256" key="3">
    <source>
        <dbReference type="ARBA" id="ARBA00022771"/>
    </source>
</evidence>
<dbReference type="Pfam" id="PF01363">
    <property type="entry name" value="FYVE"/>
    <property type="match status" value="1"/>
</dbReference>
<dbReference type="Gene3D" id="1.25.40.20">
    <property type="entry name" value="Ankyrin repeat-containing domain"/>
    <property type="match status" value="2"/>
</dbReference>
<dbReference type="SUPFAM" id="SSF48403">
    <property type="entry name" value="Ankyrin repeat"/>
    <property type="match status" value="1"/>
</dbReference>
<evidence type="ECO:0000313" key="12">
    <source>
        <dbReference type="EMBL" id="ORX42535.1"/>
    </source>
</evidence>
<dbReference type="InterPro" id="IPR000306">
    <property type="entry name" value="Znf_FYVE"/>
</dbReference>
<dbReference type="Pfam" id="PF13639">
    <property type="entry name" value="zf-RING_2"/>
    <property type="match status" value="1"/>
</dbReference>
<evidence type="ECO:0000256" key="7">
    <source>
        <dbReference type="PROSITE-ProRule" id="PRU00175"/>
    </source>
</evidence>
<dbReference type="STRING" id="1754191.A0A1Y1UY75"/>
<feature type="domain" description="FYVE-type" evidence="11">
    <location>
        <begin position="574"/>
        <end position="632"/>
    </location>
</feature>
<dbReference type="SUPFAM" id="SSF57850">
    <property type="entry name" value="RING/U-box"/>
    <property type="match status" value="1"/>
</dbReference>
<dbReference type="InterPro" id="IPR001841">
    <property type="entry name" value="Znf_RING"/>
</dbReference>
<feature type="repeat" description="ANK" evidence="6">
    <location>
        <begin position="175"/>
        <end position="207"/>
    </location>
</feature>
<feature type="repeat" description="ANK" evidence="6">
    <location>
        <begin position="109"/>
        <end position="141"/>
    </location>
</feature>
<dbReference type="PROSITE" id="PS50297">
    <property type="entry name" value="ANK_REP_REGION"/>
    <property type="match status" value="3"/>
</dbReference>
<feature type="compositionally biased region" description="Low complexity" evidence="9">
    <location>
        <begin position="400"/>
        <end position="416"/>
    </location>
</feature>
<evidence type="ECO:0000256" key="9">
    <source>
        <dbReference type="SAM" id="MobiDB-lite"/>
    </source>
</evidence>
<dbReference type="EMBL" id="MCFH01000063">
    <property type="protein sequence ID" value="ORX42535.1"/>
    <property type="molecule type" value="Genomic_DNA"/>
</dbReference>
<gene>
    <name evidence="12" type="ORF">BCR36DRAFT_362273</name>
</gene>
<dbReference type="PROSITE" id="PS50178">
    <property type="entry name" value="ZF_FYVE"/>
    <property type="match status" value="1"/>
</dbReference>
<evidence type="ECO:0000256" key="8">
    <source>
        <dbReference type="SAM" id="Coils"/>
    </source>
</evidence>
<dbReference type="InterPro" id="IPR036181">
    <property type="entry name" value="MIT_dom_sf"/>
</dbReference>
<dbReference type="GO" id="GO:0008270">
    <property type="term" value="F:zinc ion binding"/>
    <property type="evidence" value="ECO:0007669"/>
    <property type="project" value="UniProtKB-KW"/>
</dbReference>
<dbReference type="Pfam" id="PF12796">
    <property type="entry name" value="Ank_2"/>
    <property type="match status" value="1"/>
</dbReference>
<name>A0A1Y1UY75_9FUNG</name>
<reference evidence="12 13" key="2">
    <citation type="submission" date="2016-08" db="EMBL/GenBank/DDBJ databases">
        <title>Pervasive Adenine N6-methylation of Active Genes in Fungi.</title>
        <authorList>
            <consortium name="DOE Joint Genome Institute"/>
            <person name="Mondo S.J."/>
            <person name="Dannebaum R.O."/>
            <person name="Kuo R.C."/>
            <person name="Labutti K."/>
            <person name="Haridas S."/>
            <person name="Kuo A."/>
            <person name="Salamov A."/>
            <person name="Ahrendt S.R."/>
            <person name="Lipzen A."/>
            <person name="Sullivan W."/>
            <person name="Andreopoulos W.B."/>
            <person name="Clum A."/>
            <person name="Lindquist E."/>
            <person name="Daum C."/>
            <person name="Ramamoorthy G.K."/>
            <person name="Gryganskyi A."/>
            <person name="Culley D."/>
            <person name="Magnuson J.K."/>
            <person name="James T.Y."/>
            <person name="O'Malley M.A."/>
            <person name="Stajich J.E."/>
            <person name="Spatafora J.W."/>
            <person name="Visel A."/>
            <person name="Grigoriev I.V."/>
        </authorList>
    </citation>
    <scope>NUCLEOTIDE SEQUENCE [LARGE SCALE GENOMIC DNA]</scope>
    <source>
        <strain evidence="13">finn</strain>
    </source>
</reference>
<dbReference type="SMART" id="SM00248">
    <property type="entry name" value="ANK"/>
    <property type="match status" value="5"/>
</dbReference>
<evidence type="ECO:0000256" key="1">
    <source>
        <dbReference type="ARBA" id="ARBA00022723"/>
    </source>
</evidence>
<keyword evidence="8" id="KW-0175">Coiled coil</keyword>
<dbReference type="PROSITE" id="PS50089">
    <property type="entry name" value="ZF_RING_2"/>
    <property type="match status" value="1"/>
</dbReference>
<protein>
    <submittedName>
        <fullName evidence="12">Ankyrin</fullName>
    </submittedName>
</protein>
<dbReference type="InterPro" id="IPR002110">
    <property type="entry name" value="Ankyrin_rpt"/>
</dbReference>
<dbReference type="SMART" id="SM00064">
    <property type="entry name" value="FYVE"/>
    <property type="match status" value="1"/>
</dbReference>
<dbReference type="InterPro" id="IPR017455">
    <property type="entry name" value="Znf_FYVE-rel"/>
</dbReference>
<feature type="domain" description="RING-type" evidence="10">
    <location>
        <begin position="717"/>
        <end position="761"/>
    </location>
</feature>
<keyword evidence="4" id="KW-0862">Zinc</keyword>
<sequence length="764" mass="87943">MEKPFNIPEFVTPCLPGIQHEYYGNYHLQYSNISSNLLIFTDDAFFSAIKSGDVSLVKKFFPKYKNVINQIKTTGGLYPLHLATIKGHFDIVKYFVEEQNALIDIVDNEKETPLLKASYNGFKDIVNFLKMKKANINFKDREGWTALHNACSRGFCDIVQLLINSEADINSQNITGQTPLMIACSKGYLDIIQLLIMTRANPLVKNNIGETAYDIAAQNSERYICAMLENYEINYVKKLKLNKEQIVHNTAIEMIYENQRSSVLNTFSSENLQKNDKCGPWSNKHGVPCSKDDVLLPKSNGWFWMTDWDIDLKSPNINQTDGWQYAKSFDEKPENWYNEPIKGLSSIVGCVRRRIWIRIRKRKYVQMNNTNTTTTTNNNNNNININNNNNNNISRIDEGSSSNNNNNSNNRFKNNDIMLNNNNIKGKNVVQMDSIENDKSINDNNEIRQYLLNAKDIVNEEKYPWDYISNNETNILVIEGQFNKYSMAIESLLKIMKGIENNTIESKEISSQIEEYFKKAEFLKEKLKRLNESSSNNNNNNNNEECQNQQNILNHSSSSESLISPLTSTKWEKDENAPLCNSCKSKFSLFNRRHHCRNCGKVFCSRCSNYQFKLKSNSQPLRVCKDCYKNLTKAKLDAVDGNISLPIEDEENINSSDDELIECPVCGKSLSLYGSDQNSIENHLKTCLDQVDGELNKVKLGNKFELQKLDHDLSGECQICFEEFQKGQTITRIDCLCIFHKECIDRWYDYRKVDGICPIHSMDN</sequence>
<dbReference type="SUPFAM" id="SSF116846">
    <property type="entry name" value="MIT domain"/>
    <property type="match status" value="1"/>
</dbReference>
<dbReference type="SUPFAM" id="SSF57903">
    <property type="entry name" value="FYVE/PHD zinc finger"/>
    <property type="match status" value="1"/>
</dbReference>
<comment type="caution">
    <text evidence="12">The sequence shown here is derived from an EMBL/GenBank/DDBJ whole genome shotgun (WGS) entry which is preliminary data.</text>
</comment>
<dbReference type="Pfam" id="PF00023">
    <property type="entry name" value="Ank"/>
    <property type="match status" value="1"/>
</dbReference>
<keyword evidence="1" id="KW-0479">Metal-binding</keyword>
<dbReference type="InterPro" id="IPR011011">
    <property type="entry name" value="Znf_FYVE_PHD"/>
</dbReference>
<feature type="repeat" description="ANK" evidence="6">
    <location>
        <begin position="142"/>
        <end position="174"/>
    </location>
</feature>
<evidence type="ECO:0000256" key="2">
    <source>
        <dbReference type="ARBA" id="ARBA00022737"/>
    </source>
</evidence>
<dbReference type="OrthoDB" id="2163551at2759"/>
<dbReference type="PANTHER" id="PTHR24171">
    <property type="entry name" value="ANKYRIN REPEAT DOMAIN-CONTAINING PROTEIN 39-RELATED"/>
    <property type="match status" value="1"/>
</dbReference>
<keyword evidence="3 7" id="KW-0863">Zinc-finger</keyword>
<feature type="region of interest" description="Disordered" evidence="9">
    <location>
        <begin position="370"/>
        <end position="416"/>
    </location>
</feature>
<evidence type="ECO:0000259" key="10">
    <source>
        <dbReference type="PROSITE" id="PS50089"/>
    </source>
</evidence>
<dbReference type="SMART" id="SM00184">
    <property type="entry name" value="RING"/>
    <property type="match status" value="2"/>
</dbReference>
<evidence type="ECO:0000313" key="13">
    <source>
        <dbReference type="Proteomes" id="UP000193719"/>
    </source>
</evidence>
<reference evidence="12 13" key="1">
    <citation type="submission" date="2016-08" db="EMBL/GenBank/DDBJ databases">
        <title>Genomes of anaerobic fungi encode conserved fungal cellulosomes for biomass hydrolysis.</title>
        <authorList>
            <consortium name="DOE Joint Genome Institute"/>
            <person name="Haitjema C.H."/>
            <person name="Gilmore S.P."/>
            <person name="Henske J.K."/>
            <person name="Solomon K.V."/>
            <person name="De Groot R."/>
            <person name="Kuo A."/>
            <person name="Mondo S.J."/>
            <person name="Salamov A.A."/>
            <person name="Labutti K."/>
            <person name="Zhao Z."/>
            <person name="Chiniquy J."/>
            <person name="Barry K."/>
            <person name="Brewer H.M."/>
            <person name="Purvine S.O."/>
            <person name="Wright A.T."/>
            <person name="Boxma B."/>
            <person name="Van Alen T."/>
            <person name="Hackstein J.H."/>
            <person name="Baker S.E."/>
            <person name="Grigoriev I.V."/>
            <person name="O'Malley M.A."/>
        </authorList>
    </citation>
    <scope>NUCLEOTIDE SEQUENCE [LARGE SCALE GENOMIC DNA]</scope>
    <source>
        <strain evidence="13">finn</strain>
    </source>
</reference>
<feature type="repeat" description="ANK" evidence="6">
    <location>
        <begin position="75"/>
        <end position="97"/>
    </location>
</feature>